<keyword evidence="1" id="KW-0472">Membrane</keyword>
<reference evidence="2 3" key="1">
    <citation type="submission" date="2020-08" db="EMBL/GenBank/DDBJ databases">
        <title>Sequencing the genomes of 1000 actinobacteria strains.</title>
        <authorList>
            <person name="Klenk H.-P."/>
        </authorList>
    </citation>
    <scope>NUCLEOTIDE SEQUENCE [LARGE SCALE GENOMIC DNA]</scope>
    <source>
        <strain evidence="2 3">DSM 45298</strain>
    </source>
</reference>
<dbReference type="EMBL" id="JACIFP010000002">
    <property type="protein sequence ID" value="MBB4138029.1"/>
    <property type="molecule type" value="Genomic_DNA"/>
</dbReference>
<dbReference type="RefSeq" id="WP_183373296.1">
    <property type="nucleotide sequence ID" value="NZ_BAABHL010000132.1"/>
</dbReference>
<evidence type="ECO:0000256" key="1">
    <source>
        <dbReference type="SAM" id="Phobius"/>
    </source>
</evidence>
<keyword evidence="3" id="KW-1185">Reference proteome</keyword>
<feature type="transmembrane region" description="Helical" evidence="1">
    <location>
        <begin position="78"/>
        <end position="98"/>
    </location>
</feature>
<evidence type="ECO:0000313" key="3">
    <source>
        <dbReference type="Proteomes" id="UP000551501"/>
    </source>
</evidence>
<feature type="transmembrane region" description="Helical" evidence="1">
    <location>
        <begin position="105"/>
        <end position="122"/>
    </location>
</feature>
<dbReference type="AlphaFoldDB" id="A0A840F8V3"/>
<keyword evidence="1" id="KW-0812">Transmembrane</keyword>
<accession>A0A840F8V3</accession>
<sequence length="169" mass="17216">MTFASSSIRASALTSRATLGGAVAVAAALFVISLTGLGWLFMPANAAGPSPEMTLSYTDLGEMVQSGAAPTTAFQQAYFSWLAWTTAIVTVIMATAAIMLSGRAIAIATAVLSAVGLVFLIFGTKGPLSWAAYADQAGNIRMGAILMVVGYVVTICTAAVSAARRPTVS</sequence>
<feature type="transmembrane region" description="Helical" evidence="1">
    <location>
        <begin position="142"/>
        <end position="163"/>
    </location>
</feature>
<proteinExistence type="predicted"/>
<feature type="transmembrane region" description="Helical" evidence="1">
    <location>
        <begin position="21"/>
        <end position="42"/>
    </location>
</feature>
<name>A0A840F8V3_9ACTN</name>
<gene>
    <name evidence="2" type="ORF">BKA16_004654</name>
</gene>
<comment type="caution">
    <text evidence="2">The sequence shown here is derived from an EMBL/GenBank/DDBJ whole genome shotgun (WGS) entry which is preliminary data.</text>
</comment>
<keyword evidence="1" id="KW-1133">Transmembrane helix</keyword>
<protein>
    <submittedName>
        <fullName evidence="2">Uncharacterized protein</fullName>
    </submittedName>
</protein>
<organism evidence="2 3">
    <name type="scientific">Gordonia humi</name>
    <dbReference type="NCBI Taxonomy" id="686429"/>
    <lineage>
        <taxon>Bacteria</taxon>
        <taxon>Bacillati</taxon>
        <taxon>Actinomycetota</taxon>
        <taxon>Actinomycetes</taxon>
        <taxon>Mycobacteriales</taxon>
        <taxon>Gordoniaceae</taxon>
        <taxon>Gordonia</taxon>
    </lineage>
</organism>
<dbReference type="Proteomes" id="UP000551501">
    <property type="component" value="Unassembled WGS sequence"/>
</dbReference>
<evidence type="ECO:0000313" key="2">
    <source>
        <dbReference type="EMBL" id="MBB4138029.1"/>
    </source>
</evidence>